<dbReference type="EMBL" id="CALSDN010000001">
    <property type="protein sequence ID" value="CAH6718981.1"/>
    <property type="molecule type" value="Genomic_DNA"/>
</dbReference>
<proteinExistence type="predicted"/>
<keyword evidence="2" id="KW-1185">Reference proteome</keyword>
<evidence type="ECO:0000313" key="2">
    <source>
        <dbReference type="Proteomes" id="UP001152531"/>
    </source>
</evidence>
<reference evidence="1" key="1">
    <citation type="submission" date="2022-06" db="EMBL/GenBank/DDBJ databases">
        <authorList>
            <person name="Legras J.-L."/>
            <person name="Devillers H."/>
            <person name="Grondin C."/>
        </authorList>
    </citation>
    <scope>NUCLEOTIDE SEQUENCE</scope>
    <source>
        <strain evidence="1">CLIB 1444</strain>
    </source>
</reference>
<organism evidence="1 2">
    <name type="scientific">[Candida] jaroonii</name>
    <dbReference type="NCBI Taxonomy" id="467808"/>
    <lineage>
        <taxon>Eukaryota</taxon>
        <taxon>Fungi</taxon>
        <taxon>Dikarya</taxon>
        <taxon>Ascomycota</taxon>
        <taxon>Saccharomycotina</taxon>
        <taxon>Pichiomycetes</taxon>
        <taxon>Debaryomycetaceae</taxon>
        <taxon>Yamadazyma</taxon>
    </lineage>
</organism>
<protein>
    <submittedName>
        <fullName evidence="1">DNA replication complex GINS protein Psf3p</fullName>
    </submittedName>
</protein>
<accession>A0ACA9Y2H8</accession>
<gene>
    <name evidence="1" type="ORF">CLIB1444_01S18822</name>
</gene>
<comment type="caution">
    <text evidence="1">The sequence shown here is derived from an EMBL/GenBank/DDBJ whole genome shotgun (WGS) entry which is preliminary data.</text>
</comment>
<dbReference type="Proteomes" id="UP001152531">
    <property type="component" value="Unassembled WGS sequence"/>
</dbReference>
<sequence>MVDYYDIDDILATGEKVPSIFNITVPGLGYLEGNPGKPINEGTKVELPLWLAEQLAHLEAPDGTPFISLLEPESLNVKVRNAIRTDPVALDVHSILPNYYKMAEKYCSFFSDEELSEIIKQMIKERSLEIYSYANNSSKQMNSRFMLSLDEFEKRLFKIASESNRQMKNWLKE</sequence>
<evidence type="ECO:0000313" key="1">
    <source>
        <dbReference type="EMBL" id="CAH6718981.1"/>
    </source>
</evidence>
<name>A0ACA9Y2H8_9ASCO</name>